<feature type="signal peptide" evidence="6">
    <location>
        <begin position="1"/>
        <end position="24"/>
    </location>
</feature>
<evidence type="ECO:0000256" key="6">
    <source>
        <dbReference type="RuleBase" id="RU367044"/>
    </source>
</evidence>
<evidence type="ECO:0000256" key="2">
    <source>
        <dbReference type="ARBA" id="ARBA00005581"/>
    </source>
</evidence>
<dbReference type="GO" id="GO:0005576">
    <property type="term" value="C:extracellular region"/>
    <property type="evidence" value="ECO:0007669"/>
    <property type="project" value="UniProtKB-SubCell"/>
</dbReference>
<dbReference type="Pfam" id="PF05938">
    <property type="entry name" value="Self-incomp_S1"/>
    <property type="match status" value="1"/>
</dbReference>
<dbReference type="AlphaFoldDB" id="A0A022QU82"/>
<dbReference type="GO" id="GO:0060320">
    <property type="term" value="P:rejection of self pollen"/>
    <property type="evidence" value="ECO:0007669"/>
    <property type="project" value="UniProtKB-KW"/>
</dbReference>
<keyword evidence="5 6" id="KW-0732">Signal</keyword>
<dbReference type="EMBL" id="KI630969">
    <property type="protein sequence ID" value="EYU31436.1"/>
    <property type="molecule type" value="Genomic_DNA"/>
</dbReference>
<comment type="similarity">
    <text evidence="2 6">Belongs to the plant self-incompatibility (S1) protein family.</text>
</comment>
<gene>
    <name evidence="7" type="ORF">MIMGU_mgv11b015735mg</name>
</gene>
<feature type="chain" id="PRO_5025097374" description="S-protein homolog" evidence="6">
    <location>
        <begin position="25"/>
        <end position="133"/>
    </location>
</feature>
<keyword evidence="4 6" id="KW-0964">Secreted</keyword>
<evidence type="ECO:0000256" key="5">
    <source>
        <dbReference type="ARBA" id="ARBA00022729"/>
    </source>
</evidence>
<dbReference type="eggNOG" id="ENOG502S7CQ">
    <property type="taxonomic scope" value="Eukaryota"/>
</dbReference>
<dbReference type="PANTHER" id="PTHR31232">
    <property type="match status" value="1"/>
</dbReference>
<keyword evidence="8" id="KW-1185">Reference proteome</keyword>
<dbReference type="PANTHER" id="PTHR31232:SF156">
    <property type="entry name" value="PLANT SELF-INCOMPATIBILITY PROTEIN S1 FAMILY-RELATED"/>
    <property type="match status" value="1"/>
</dbReference>
<evidence type="ECO:0000256" key="3">
    <source>
        <dbReference type="ARBA" id="ARBA00022471"/>
    </source>
</evidence>
<comment type="subcellular location">
    <subcellularLocation>
        <location evidence="1 6">Secreted</location>
    </subcellularLocation>
</comment>
<evidence type="ECO:0000313" key="8">
    <source>
        <dbReference type="Proteomes" id="UP000030748"/>
    </source>
</evidence>
<evidence type="ECO:0000313" key="7">
    <source>
        <dbReference type="EMBL" id="EYU31436.1"/>
    </source>
</evidence>
<organism evidence="7 8">
    <name type="scientific">Erythranthe guttata</name>
    <name type="common">Yellow monkey flower</name>
    <name type="synonym">Mimulus guttatus</name>
    <dbReference type="NCBI Taxonomy" id="4155"/>
    <lineage>
        <taxon>Eukaryota</taxon>
        <taxon>Viridiplantae</taxon>
        <taxon>Streptophyta</taxon>
        <taxon>Embryophyta</taxon>
        <taxon>Tracheophyta</taxon>
        <taxon>Spermatophyta</taxon>
        <taxon>Magnoliopsida</taxon>
        <taxon>eudicotyledons</taxon>
        <taxon>Gunneridae</taxon>
        <taxon>Pentapetalae</taxon>
        <taxon>asterids</taxon>
        <taxon>lamiids</taxon>
        <taxon>Lamiales</taxon>
        <taxon>Phrymaceae</taxon>
        <taxon>Erythranthe</taxon>
    </lineage>
</organism>
<sequence length="133" mass="15514">MSPPSIVVVFLILFSLNFCHEIEAKRSHLIQIFNQMPQGTSPLTIHCASKNDEFGYRPLPTGQSFSFSFRTNFWATTLFFCRFWWGGKTTAFDVFDALWDIKGYHHTYTYVVNDQGFYVGFRILPIEYRTSSN</sequence>
<evidence type="ECO:0000256" key="1">
    <source>
        <dbReference type="ARBA" id="ARBA00004613"/>
    </source>
</evidence>
<evidence type="ECO:0000256" key="4">
    <source>
        <dbReference type="ARBA" id="ARBA00022525"/>
    </source>
</evidence>
<accession>A0A022QU82</accession>
<keyword evidence="3 6" id="KW-0713">Self-incompatibility</keyword>
<name>A0A022QU82_ERYGU</name>
<proteinExistence type="inferred from homology"/>
<reference evidence="7 8" key="1">
    <citation type="journal article" date="2013" name="Proc. Natl. Acad. Sci. U.S.A.">
        <title>Fine-scale variation in meiotic recombination in Mimulus inferred from population shotgun sequencing.</title>
        <authorList>
            <person name="Hellsten U."/>
            <person name="Wright K.M."/>
            <person name="Jenkins J."/>
            <person name="Shu S."/>
            <person name="Yuan Y."/>
            <person name="Wessler S.R."/>
            <person name="Schmutz J."/>
            <person name="Willis J.H."/>
            <person name="Rokhsar D.S."/>
        </authorList>
    </citation>
    <scope>NUCLEOTIDE SEQUENCE [LARGE SCALE GENOMIC DNA]</scope>
    <source>
        <strain evidence="8">cv. DUN x IM62</strain>
    </source>
</reference>
<dbReference type="Proteomes" id="UP000030748">
    <property type="component" value="Unassembled WGS sequence"/>
</dbReference>
<dbReference type="InterPro" id="IPR010264">
    <property type="entry name" value="Self-incomp_S1"/>
</dbReference>
<protein>
    <recommendedName>
        <fullName evidence="6">S-protein homolog</fullName>
    </recommendedName>
</protein>